<dbReference type="SMART" id="SM00478">
    <property type="entry name" value="ENDO3c"/>
    <property type="match status" value="1"/>
</dbReference>
<gene>
    <name evidence="16" type="ORF">SCL_0183</name>
</gene>
<protein>
    <recommendedName>
        <fullName evidence="5 14">Adenine DNA glycosylase</fullName>
        <ecNumber evidence="4 14">3.2.2.31</ecNumber>
    </recommendedName>
</protein>
<dbReference type="SUPFAM" id="SSF55811">
    <property type="entry name" value="Nudix"/>
    <property type="match status" value="1"/>
</dbReference>
<comment type="function">
    <text evidence="2">Adenine glycosylase active on G-A mispairs. MutY also corrects error-prone DNA synthesis past GO lesions which are due to the oxidatively damaged form of guanine: 7,8-dihydro-8-oxoguanine (8-oxo-dGTP).</text>
</comment>
<keyword evidence="11" id="KW-0411">Iron-sulfur</keyword>
<keyword evidence="10 14" id="KW-0408">Iron</keyword>
<dbReference type="CDD" id="cd03431">
    <property type="entry name" value="NUDIX_DNA_Glycosylase_C-MutY"/>
    <property type="match status" value="1"/>
</dbReference>
<dbReference type="AlphaFoldDB" id="A0A1B4XCJ7"/>
<comment type="similarity">
    <text evidence="3 14">Belongs to the Nth/MutY family.</text>
</comment>
<dbReference type="InterPro" id="IPR003265">
    <property type="entry name" value="HhH-GPD_domain"/>
</dbReference>
<dbReference type="SUPFAM" id="SSF48150">
    <property type="entry name" value="DNA-glycosylase"/>
    <property type="match status" value="1"/>
</dbReference>
<evidence type="ECO:0000256" key="4">
    <source>
        <dbReference type="ARBA" id="ARBA00012045"/>
    </source>
</evidence>
<name>A0A1B4XCJ7_9GAMM</name>
<keyword evidence="6" id="KW-0004">4Fe-4S</keyword>
<dbReference type="Pfam" id="PF14815">
    <property type="entry name" value="NUDIX_4"/>
    <property type="match status" value="1"/>
</dbReference>
<dbReference type="GO" id="GO:0034039">
    <property type="term" value="F:8-oxo-7,8-dihydroguanine DNA N-glycosylase activity"/>
    <property type="evidence" value="ECO:0007669"/>
    <property type="project" value="TreeGrafter"/>
</dbReference>
<dbReference type="GO" id="GO:0006284">
    <property type="term" value="P:base-excision repair"/>
    <property type="evidence" value="ECO:0007669"/>
    <property type="project" value="UniProtKB-UniRule"/>
</dbReference>
<evidence type="ECO:0000256" key="12">
    <source>
        <dbReference type="ARBA" id="ARBA00023204"/>
    </source>
</evidence>
<dbReference type="RefSeq" id="WP_096359182.1">
    <property type="nucleotide sequence ID" value="NZ_AP014879.1"/>
</dbReference>
<dbReference type="GO" id="GO:0006298">
    <property type="term" value="P:mismatch repair"/>
    <property type="evidence" value="ECO:0007669"/>
    <property type="project" value="TreeGrafter"/>
</dbReference>
<dbReference type="Gene3D" id="1.10.1670.10">
    <property type="entry name" value="Helix-hairpin-Helix base-excision DNA repair enzymes (C-terminal)"/>
    <property type="match status" value="1"/>
</dbReference>
<evidence type="ECO:0000256" key="1">
    <source>
        <dbReference type="ARBA" id="ARBA00000843"/>
    </source>
</evidence>
<evidence type="ECO:0000256" key="9">
    <source>
        <dbReference type="ARBA" id="ARBA00022801"/>
    </source>
</evidence>
<dbReference type="PANTHER" id="PTHR42944">
    <property type="entry name" value="ADENINE DNA GLYCOSYLASE"/>
    <property type="match status" value="1"/>
</dbReference>
<comment type="catalytic activity">
    <reaction evidence="1 14">
        <text>Hydrolyzes free adenine bases from 7,8-dihydro-8-oxoguanine:adenine mismatched double-stranded DNA, leaving an apurinic site.</text>
        <dbReference type="EC" id="3.2.2.31"/>
    </reaction>
</comment>
<dbReference type="InterPro" id="IPR005760">
    <property type="entry name" value="A/G_AdeGlyc_MutY"/>
</dbReference>
<dbReference type="NCBIfam" id="NF008132">
    <property type="entry name" value="PRK10880.1"/>
    <property type="match status" value="1"/>
</dbReference>
<dbReference type="Pfam" id="PF00730">
    <property type="entry name" value="HhH-GPD"/>
    <property type="match status" value="1"/>
</dbReference>
<dbReference type="PANTHER" id="PTHR42944:SF1">
    <property type="entry name" value="ADENINE DNA GLYCOSYLASE"/>
    <property type="match status" value="1"/>
</dbReference>
<sequence length="353" mass="40207">MSKASLSRRLLAWYDRHGRKTLPWKRKRDAYRIWVSEIMLQQTQVTTVIPYFERFIARFPNVQSLAQAKLDEVLHLWTGLGYYARARNLHQAAQRIVREHAGKFPRGFEAVTDLPGVGRSTAGAILALAFDQRHPILDGNVKRVLARYHAIDTPVNKRATEESLWQLAEKHTPRSRIADYTQAIMDLGATVCARAKPQCTGCPLRTDCRGHRSGTPQDFPVRAAKQKTPVKATHMLMIRDARGRVLLARRPPAGLWGGLWGFPECADGNVRQWCRKTLGLNICTESPWPMLRHSFSHFHLDITPIPARLVGGTDRAMENAETVWYNVRRPDRRGLSAPVKRLLEQLMSIEETN</sequence>
<dbReference type="GO" id="GO:0046872">
    <property type="term" value="F:metal ion binding"/>
    <property type="evidence" value="ECO:0007669"/>
    <property type="project" value="UniProtKB-UniRule"/>
</dbReference>
<evidence type="ECO:0000256" key="13">
    <source>
        <dbReference type="ARBA" id="ARBA00023295"/>
    </source>
</evidence>
<evidence type="ECO:0000256" key="8">
    <source>
        <dbReference type="ARBA" id="ARBA00022763"/>
    </source>
</evidence>
<reference evidence="16 17" key="1">
    <citation type="submission" date="2015-05" db="EMBL/GenBank/DDBJ databases">
        <title>Complete genome sequence of a sulfur-oxidizing gammaproteobacterium strain HA5.</title>
        <authorList>
            <person name="Miura A."/>
            <person name="Kojima H."/>
            <person name="Fukui M."/>
        </authorList>
    </citation>
    <scope>NUCLEOTIDE SEQUENCE [LARGE SCALE GENOMIC DNA]</scope>
    <source>
        <strain evidence="16 17">HA5</strain>
    </source>
</reference>
<dbReference type="KEGG" id="slim:SCL_0183"/>
<dbReference type="FunFam" id="1.10.340.30:FF:000002">
    <property type="entry name" value="Adenine DNA glycosylase"/>
    <property type="match status" value="1"/>
</dbReference>
<keyword evidence="17" id="KW-1185">Reference proteome</keyword>
<evidence type="ECO:0000259" key="15">
    <source>
        <dbReference type="SMART" id="SM00478"/>
    </source>
</evidence>
<keyword evidence="9" id="KW-0378">Hydrolase</keyword>
<keyword evidence="7" id="KW-0479">Metal-binding</keyword>
<dbReference type="Proteomes" id="UP000243180">
    <property type="component" value="Chromosome"/>
</dbReference>
<dbReference type="Gene3D" id="1.10.340.30">
    <property type="entry name" value="Hypothetical protein, domain 2"/>
    <property type="match status" value="1"/>
</dbReference>
<keyword evidence="12" id="KW-0234">DNA repair</keyword>
<evidence type="ECO:0000313" key="17">
    <source>
        <dbReference type="Proteomes" id="UP000243180"/>
    </source>
</evidence>
<evidence type="ECO:0000256" key="11">
    <source>
        <dbReference type="ARBA" id="ARBA00023014"/>
    </source>
</evidence>
<dbReference type="InParanoid" id="A0A1B4XCJ7"/>
<dbReference type="EMBL" id="AP014879">
    <property type="protein sequence ID" value="BAV32506.1"/>
    <property type="molecule type" value="Genomic_DNA"/>
</dbReference>
<dbReference type="InterPro" id="IPR011257">
    <property type="entry name" value="DNA_glycosylase"/>
</dbReference>
<organism evidence="16 17">
    <name type="scientific">Sulfuricaulis limicola</name>
    <dbReference type="NCBI Taxonomy" id="1620215"/>
    <lineage>
        <taxon>Bacteria</taxon>
        <taxon>Pseudomonadati</taxon>
        <taxon>Pseudomonadota</taxon>
        <taxon>Gammaproteobacteria</taxon>
        <taxon>Acidiferrobacterales</taxon>
        <taxon>Acidiferrobacteraceae</taxon>
        <taxon>Sulfuricaulis</taxon>
    </lineage>
</organism>
<evidence type="ECO:0000256" key="14">
    <source>
        <dbReference type="RuleBase" id="RU365096"/>
    </source>
</evidence>
<dbReference type="GO" id="GO:0051539">
    <property type="term" value="F:4 iron, 4 sulfur cluster binding"/>
    <property type="evidence" value="ECO:0007669"/>
    <property type="project" value="UniProtKB-UniRule"/>
</dbReference>
<evidence type="ECO:0000256" key="10">
    <source>
        <dbReference type="ARBA" id="ARBA00023004"/>
    </source>
</evidence>
<dbReference type="PROSITE" id="PS01155">
    <property type="entry name" value="ENDONUCLEASE_III_2"/>
    <property type="match status" value="1"/>
</dbReference>
<dbReference type="GO" id="GO:0000701">
    <property type="term" value="F:purine-specific mismatch base pair DNA N-glycosylase activity"/>
    <property type="evidence" value="ECO:0007669"/>
    <property type="project" value="UniProtKB-EC"/>
</dbReference>
<evidence type="ECO:0000256" key="5">
    <source>
        <dbReference type="ARBA" id="ARBA00022023"/>
    </source>
</evidence>
<evidence type="ECO:0000256" key="7">
    <source>
        <dbReference type="ARBA" id="ARBA00022723"/>
    </source>
</evidence>
<dbReference type="FunCoup" id="A0A1B4XCJ7">
    <property type="interactions" value="379"/>
</dbReference>
<dbReference type="Gene3D" id="3.90.79.10">
    <property type="entry name" value="Nucleoside Triphosphate Pyrophosphohydrolase"/>
    <property type="match status" value="1"/>
</dbReference>
<keyword evidence="8 14" id="KW-0227">DNA damage</keyword>
<evidence type="ECO:0000313" key="16">
    <source>
        <dbReference type="EMBL" id="BAV32506.1"/>
    </source>
</evidence>
<dbReference type="CDD" id="cd00056">
    <property type="entry name" value="ENDO3c"/>
    <property type="match status" value="1"/>
</dbReference>
<evidence type="ECO:0000256" key="6">
    <source>
        <dbReference type="ARBA" id="ARBA00022485"/>
    </source>
</evidence>
<dbReference type="InterPro" id="IPR004036">
    <property type="entry name" value="Endonuclease-III-like_CS2"/>
</dbReference>
<dbReference type="GO" id="GO:0035485">
    <property type="term" value="F:adenine/guanine mispair binding"/>
    <property type="evidence" value="ECO:0007669"/>
    <property type="project" value="TreeGrafter"/>
</dbReference>
<accession>A0A1B4XCJ7</accession>
<dbReference type="EC" id="3.2.2.31" evidence="4 14"/>
<dbReference type="InterPro" id="IPR023170">
    <property type="entry name" value="HhH_base_excis_C"/>
</dbReference>
<proteinExistence type="inferred from homology"/>
<dbReference type="GO" id="GO:0032357">
    <property type="term" value="F:oxidized purine DNA binding"/>
    <property type="evidence" value="ECO:0007669"/>
    <property type="project" value="TreeGrafter"/>
</dbReference>
<dbReference type="InterPro" id="IPR044298">
    <property type="entry name" value="MIG/MutY"/>
</dbReference>
<comment type="cofactor">
    <cofactor evidence="14">
        <name>[4Fe-4S] cluster</name>
        <dbReference type="ChEBI" id="CHEBI:49883"/>
    </cofactor>
    <text evidence="14">Binds 1 [4Fe-4S] cluster.</text>
</comment>
<dbReference type="NCBIfam" id="TIGR01084">
    <property type="entry name" value="mutY"/>
    <property type="match status" value="1"/>
</dbReference>
<dbReference type="InterPro" id="IPR029119">
    <property type="entry name" value="MutY_C"/>
</dbReference>
<dbReference type="OrthoDB" id="9802365at2"/>
<feature type="domain" description="HhH-GPD" evidence="15">
    <location>
        <begin position="39"/>
        <end position="190"/>
    </location>
</feature>
<keyword evidence="13 14" id="KW-0326">Glycosidase</keyword>
<dbReference type="InterPro" id="IPR015797">
    <property type="entry name" value="NUDIX_hydrolase-like_dom_sf"/>
</dbReference>
<evidence type="ECO:0000256" key="3">
    <source>
        <dbReference type="ARBA" id="ARBA00008343"/>
    </source>
</evidence>
<evidence type="ECO:0000256" key="2">
    <source>
        <dbReference type="ARBA" id="ARBA00002933"/>
    </source>
</evidence>